<gene>
    <name evidence="1" type="ORF">OFUS_LOCUS14891</name>
</gene>
<dbReference type="InterPro" id="IPR007842">
    <property type="entry name" value="HEPN_dom"/>
</dbReference>
<comment type="caution">
    <text evidence="1">The sequence shown here is derived from an EMBL/GenBank/DDBJ whole genome shotgun (WGS) entry which is preliminary data.</text>
</comment>
<dbReference type="PANTHER" id="PTHR15600:SF42">
    <property type="entry name" value="SACSIN"/>
    <property type="match status" value="1"/>
</dbReference>
<dbReference type="InterPro" id="IPR052972">
    <property type="entry name" value="Sacsin_chaperone_reg"/>
</dbReference>
<dbReference type="OrthoDB" id="6140196at2759"/>
<dbReference type="InterPro" id="IPR058210">
    <property type="entry name" value="SACS/Nov_dom"/>
</dbReference>
<sequence length="4469" mass="511774">MMPSSDESSSDDADEGLIQRGMKEDLRSILDTYPNNGQILKEIIQNAEDAGAKEIKFFLESCPPETKGKLLKSSLKQYQGPALYAYNDASFTAKDWEGIRRLGTSIKKNDPIKVGHFGLGFKSVFHITDLPSILSQDRLMILDPHQAFFKKTTHSLYLGKKRRRKRKKSCHYPGHLEAFKAVLDHPDLNEAFKKTKLDGTLFRFPLRLPPQESDMKSDLSDKCYDVAEIVQLLKSLESDTDLILLFMKTLNTIKVYIDGQQHLRVSLSSGNDRNVFKERADFLKFIQSRQYQVHPQSEATCHPDLQPRQDVQCDPMTLSEYVSIEVECSNKSVKNKMWLVNHYYATPGSDISETLLKLLHNEHLALCPLVGCAVEINDDVVDYSKPPQGHVSCVLPLPVTETSPSGLPVHVNGYFALDQNRAHLKWPTMDQQEENDPKLLWNTCVLTELVPKCYLQLVKNALQMQVKPEVIYRMLPDCDRVHDKWKIVTKTLGPMLLQEDIIFSNTQAEWVNPNVCIIDNLHEQPAKDVLRDLLKSSGSHAAQIPYHVQKVIEACKLTTITPSLIRGLMKQDPAIYKSRCNDDKHSILSYILQDDDFCSVDGLELLNLLDNSKATFAKCTEAYRTENNLQVLPIYLPSDEYPIAMFPNHKDRFLDMGSMEPTLVEKLHKVSLSCATQLRVLKDSDALQLILETEPKDWKKLDIVEESLKKQIDWCNIVSEYIVKNKQNIANYEKLHLFHQTSSCNSNTINLVKLQKRSAILLEGKSQIEESLRKFLISIGVIILEKLSKPWDSIEQILVNDGYINRYGPDGVLQVIADKLVSKDPHVTNGDHNISDLFHAASEEERLALQEELGRFSETDIDDKQKSLIKSLPIFKTTLGQWVCLNDNNPVMCKETIPIQVKASMIKYSKVTAKLASLVDILPLEELALIQDHILPNLNSSYTQSEIKKLMIYILNHHYRFIKQEHAGNMLKDSLNGVKCLEDAHGCLCCINTLYDPVLSDLIDHNVPKELYFSAEQNLSILKELGLKVNLSNEDIVNIAREIETATIQEKAISKSKALLKYLEEDHEILIAERHDLVEELSNIAWLVREETQMDGFPKSLKASYSNDSLWKPREVGDIKHVKIVGSSLPLCKTSKRVSEAFGWHKPPPAMKVYHHMQNLSKCYKDRDKGEYNTLAKSVYQHMGTNTQLQMLLHQDTSLKWIWHGNGFVEPGSLTITNLPFPLSPYIYSLPSEMDEFKTSIRESAILEGPISTVLVTALKKMQSMDAKERNYDRDLNIAVNIINRIARSVQTEEITLQDVKDDLLLPVQGEDEAILMLKKISECAYMYSATQWLTADSNEELTKRYVHSGISENTCKILKVPSLMSKLLGDDEGFGEDYGQSEDLTTRLKNILSDYRDGFSVPKELIQNADDAGASEVGFIYDERDNYDARKYLIDPGMEDQQGPALWVYNNATFSNDDFENIVKLGAATKAEQGNKIGKFGLGFNTVYNLTDVPSFVSGDSIVFFDPHQTFLGKAISGKPGLKIPIKKVKKLPQLSDQFKPYTGVFNCDLRCNVGEDQYDGTLFRFPLRQQRGKISNICYDKNEVKKLLQTVFDAAHKLMLFTQHVKKISIWHIPKDQQSTPPKPFDILEITKETSLCIRSPGCNSMMDASYEHLKGDHTKEKPKSSEIIKTAKVVSSLGAELLSVPSGESKRHWLVVWDIGDGDAYATALQRPKHHNSVAGVAISLKADGDGSYQLSVDGESATMFCFMPLPIEVPSLPFHINGTFAVTSSRRELSEWKDGDRRNGEANEEASWNTYLMKDSVVCSYIAALCDLKDIMDPTQLAMYYNAWPCVKELSGLYFEFQNSFLTRLLHGGLELFTDGTSWSDIEHVVFIDSQWEEIFYQNPETPYNEAIQTLKLHHTDCIVVTDIPKRILETLQSNKSFNRPIYTLDKFFEDVFFRDIQRLDGKYRNPLMMFALRNVASLSDHVIHLMKTVPAVPVQPSSKLKMIEELIDPSSELNKLYCEDDDVFPTALYTDDQICKPLQNLGMKHKYTELSGDQILERTKSVQCISDQTNKSSALERSKECIIAIDRNCRTQKLQNEVKEQLLKTPFLPIKPCPPGYPTVLWKRCNNNFAAAEDLFAEKHMYCASNASLILDESHSSSFPDSVSVFFDLKKTIPIDWVLNQMTVLLSCRDCSDRIKENVCTSVYEVLEDELKNPIDEKISKALSSLNCILIGQDLVHPHCIAYHLDADCTPYLYGLNNNNIKNKYPRLLKALNVKDTFDYEDYRQGLKKMHHKIMAGKLDEVQVKVSLNLVNQLFARQKKEIIGENLTEFYAPTKDNKLVLASKLCFDDISWIETIEEMQFAHDELPRGLGIKTKRDQHFSSISTDIGMPFGQKEELTQRLKNIIQSYPCDQGIMKEMLQNADDAEAKELHFILDEREHSTDKVFRESWKHLQGPALLVFNDKPFTEKDMGGIQSLGLGSKGNDPNKTGQYGIGFNVVYHLTDTPTFLTNGSEVKTTLCAFDPNLKYVCHEKSQVAGIQINANEKTQAQYPDVFECYKHDLFSENESTLFRLPLRTKQNATISAISNEEVTIEEVQKLLDKFKDDMFDALLFVNRVEKIAIGTINKNGALLKRYEVQSTMSDQDRDNLNDFNKEVSHLSSALKKGDITIDKIPLIEVSYEKILIDNNGKREKWNISRRFGFNKGTEILPEVQSAFQKKKLLLLPHGAVAGRTEQVEQTQSRAFCFLPLPGRIHLPVHVNGHFALDDARRNLFDDFKEYRHLWNQLVLKEIVVPAYISHIQHMKAALKLNQTHSHETTICHLEKFYHLFPSVPQSPPISPSYWEYLSITLYKTIANCDAKLLPVVRKTSQDKCTTDWVSLQNNGENDVYYDNIPKRLAASKRTFDGRIKAKEQERPTPTMSNILKMLGMNVLDMPKTIKNNFESAEIHIETISPAAVSRFLKSWKLHNPLCELQISLESSPFSKICCVKGILEYCLEDEHVDLENLPLCVRQDGILTHFSSIDKKFLTEFLDLVPEEAQQFIHEDLVHSLKKCKDQSVFCELTIEALAQLLSRSWLSIHLFDKEMEVELPTNEKLKLLRWIQELWTFIRSTKQIQQILAGNMDDNVQRMIKCIETCLQPLSKWAVIPCIAKRIMGKVQNEVQVLVPLSRSNTVFDHIFRPDMKIQYFELTNILKRIPILSLDVSGVNPYNSVDLSPKWNNGAFVQLLVTTLYNPSKMLYMMSYIADKIWNNFTPEPNDATSILAYFAMNLSDIKFDQHAKSALRRLPVFVTMLNKCVAVTNIDVYVIPDGVPTAGMDCWLSDNIKANRRCFIRENRIFNTLYKWLGFATFTSTELHCSFVFGQFDLLSHDQRVEHLRYIKDIVFPRLDASIVRFQNPESCDEREKLGYFQQERNSLLDGLRTLKFIADPDDETQLFCVSEFYDPQNRVFSKMRPSKCLTKPWYPFYKIQINEGGSKHRPCEENWVPFFRRFGLKTFVDSELFVKFAKEIESEAKLLHMATINSNKMMETNRTCTEGGCEDQNSHKWAKVQEMSQVLLRHLFRRENVLNEKILGKVNTIKFIAPHKVNNTLSSLHPQVGLPASEGETFLPYICFKDSLSHKHADMTWTVGNLLPQYANVAGITFENLHHSTYMQLGTHQNSELNKIKDSFHSQLSSQKQPSVSQVVKNWVNVSKYIDVRNLNDHERKKVVSICTKTFNYLNEQCENIINQSTLDPLKSSKVITVAEGKKLVMPCQLLSEPFSGEEIPGYLYKVPPELNGSLDILHVLGCTKTVTLYQLSQVMKEIYSTSRSSNTDIMNDPNALKAYQHASKQFFKMVANLAETETPPYITDVDKLYLMSQKGHLEDAVSLVCNDRPDYKDRLDESVFEKLPFMEELTPNSFGIHVHNEVELLKLLPEHLQPRMLSSMVIEVLLEESLEHVHEIPKVEQIKATLQSEHFILCVLRLIYDIECKDKKAQLEELIQEKLEDLQIIVTEKITTVLKHKENDETLSNTTKEKGYHIDQINGTRFYINSQNIEKTDAFDPLANMLSTWHKNLNGQNLRLLRMLTCDTPESIERMLDEDNVREYNKLQQGNNFLPKLGSYIPIDNHHLLIKRPGSLMAGIYVGYMDDSILAQIALDPNLPPVYKYAKILREVQKEENRTYSIYEIDIGSEEKIEKPDFDLYAFISIEDIREHKTMGTPLPTVDDVKKEISEILEEMWDLEENIRIRRVTRLMEMWQSSENTNREAEFCNVIMQHILDENMRLSKVDKNRMDVDDTYNYERDDNHPTYHQSLMRVRDYLYKRSQCHIAQREAYISQVSNDSATSDTQTYCYSFQYSRSFRRAAKNPQPGEAARWLKQAKHDLSTAQIGALVESKEWICYICLQAAEKALKAAHYYIDARNVWTNTHSLPLIAGSLSDNELRDDATELEGLAGNQTTPRYPNRVPYPHTPHDHYRPKDTGRVIALTRQIVDKSQAYMMQRH</sequence>
<dbReference type="SUPFAM" id="SSF55874">
    <property type="entry name" value="ATPase domain of HSP90 chaperone/DNA topoisomerase II/histidine kinase"/>
    <property type="match status" value="3"/>
</dbReference>
<dbReference type="Pfam" id="PF05168">
    <property type="entry name" value="HEPN"/>
    <property type="match status" value="1"/>
</dbReference>
<dbReference type="EMBL" id="CAIIXF020000007">
    <property type="protein sequence ID" value="CAH1789556.1"/>
    <property type="molecule type" value="Genomic_DNA"/>
</dbReference>
<dbReference type="SUPFAM" id="SSF81593">
    <property type="entry name" value="Nucleotidyltransferase substrate binding subunit/domain"/>
    <property type="match status" value="1"/>
</dbReference>
<organism evidence="1 2">
    <name type="scientific">Owenia fusiformis</name>
    <name type="common">Polychaete worm</name>
    <dbReference type="NCBI Taxonomy" id="6347"/>
    <lineage>
        <taxon>Eukaryota</taxon>
        <taxon>Metazoa</taxon>
        <taxon>Spiralia</taxon>
        <taxon>Lophotrochozoa</taxon>
        <taxon>Annelida</taxon>
        <taxon>Polychaeta</taxon>
        <taxon>Sedentaria</taxon>
        <taxon>Canalipalpata</taxon>
        <taxon>Sabellida</taxon>
        <taxon>Oweniida</taxon>
        <taxon>Oweniidae</taxon>
        <taxon>Owenia</taxon>
    </lineage>
</organism>
<dbReference type="InterPro" id="IPR036890">
    <property type="entry name" value="HATPase_C_sf"/>
</dbReference>
<dbReference type="Proteomes" id="UP000749559">
    <property type="component" value="Unassembled WGS sequence"/>
</dbReference>
<evidence type="ECO:0000313" key="2">
    <source>
        <dbReference type="Proteomes" id="UP000749559"/>
    </source>
</evidence>
<keyword evidence="2" id="KW-1185">Reference proteome</keyword>
<name>A0A8J1TS97_OWEFU</name>
<dbReference type="GO" id="GO:0030544">
    <property type="term" value="F:Hsp70 protein binding"/>
    <property type="evidence" value="ECO:0007669"/>
    <property type="project" value="TreeGrafter"/>
</dbReference>
<protein>
    <submittedName>
        <fullName evidence="1">Uncharacterized protein</fullName>
    </submittedName>
</protein>
<dbReference type="Pfam" id="PF25794">
    <property type="entry name" value="SACS"/>
    <property type="match status" value="3"/>
</dbReference>
<dbReference type="PROSITE" id="PS50910">
    <property type="entry name" value="HEPN"/>
    <property type="match status" value="1"/>
</dbReference>
<dbReference type="SMART" id="SM00748">
    <property type="entry name" value="HEPN"/>
    <property type="match status" value="1"/>
</dbReference>
<proteinExistence type="predicted"/>
<reference evidence="1" key="1">
    <citation type="submission" date="2022-03" db="EMBL/GenBank/DDBJ databases">
        <authorList>
            <person name="Martin C."/>
        </authorList>
    </citation>
    <scope>NUCLEOTIDE SEQUENCE</scope>
</reference>
<dbReference type="NCBIfam" id="NF047352">
    <property type="entry name" value="P_loop_sacsin"/>
    <property type="match status" value="3"/>
</dbReference>
<evidence type="ECO:0000313" key="1">
    <source>
        <dbReference type="EMBL" id="CAH1789556.1"/>
    </source>
</evidence>
<accession>A0A8J1TS97</accession>
<dbReference type="PANTHER" id="PTHR15600">
    <property type="entry name" value="SACSIN"/>
    <property type="match status" value="1"/>
</dbReference>
<dbReference type="Gene3D" id="1.20.120.330">
    <property type="entry name" value="Nucleotidyltransferases domain 2"/>
    <property type="match status" value="1"/>
</dbReference>